<protein>
    <submittedName>
        <fullName evidence="1">Uncharacterized protein</fullName>
    </submittedName>
</protein>
<reference evidence="1 2" key="1">
    <citation type="journal article" date="2018" name="Mol. Plant">
        <title>The genome of Artemisia annua provides insight into the evolution of Asteraceae family and artemisinin biosynthesis.</title>
        <authorList>
            <person name="Shen Q."/>
            <person name="Zhang L."/>
            <person name="Liao Z."/>
            <person name="Wang S."/>
            <person name="Yan T."/>
            <person name="Shi P."/>
            <person name="Liu M."/>
            <person name="Fu X."/>
            <person name="Pan Q."/>
            <person name="Wang Y."/>
            <person name="Lv Z."/>
            <person name="Lu X."/>
            <person name="Zhang F."/>
            <person name="Jiang W."/>
            <person name="Ma Y."/>
            <person name="Chen M."/>
            <person name="Hao X."/>
            <person name="Li L."/>
            <person name="Tang Y."/>
            <person name="Lv G."/>
            <person name="Zhou Y."/>
            <person name="Sun X."/>
            <person name="Brodelius P.E."/>
            <person name="Rose J.K.C."/>
            <person name="Tang K."/>
        </authorList>
    </citation>
    <scope>NUCLEOTIDE SEQUENCE [LARGE SCALE GENOMIC DNA]</scope>
    <source>
        <strain evidence="2">cv. Huhao1</strain>
        <tissue evidence="1">Leaf</tissue>
    </source>
</reference>
<dbReference type="AlphaFoldDB" id="A0A2U1P7Z7"/>
<dbReference type="PANTHER" id="PTHR36743">
    <property type="entry name" value="OS04G0495300 PROTEIN"/>
    <property type="match status" value="1"/>
</dbReference>
<dbReference type="PANTHER" id="PTHR36743:SF1">
    <property type="entry name" value="OS04G0495300 PROTEIN"/>
    <property type="match status" value="1"/>
</dbReference>
<dbReference type="OrthoDB" id="1885878at2759"/>
<keyword evidence="2" id="KW-1185">Reference proteome</keyword>
<dbReference type="Proteomes" id="UP000245207">
    <property type="component" value="Unassembled WGS sequence"/>
</dbReference>
<proteinExistence type="predicted"/>
<sequence>MGLALSSSSKRVTGKLQESAEFISSIETVYNQTLSLSQQTFQGIPRYQIQSASDNLYTTLLQQPYIIPFIKKYIVTLGENQFKEFAFDLYADVIVSNAEKDIMVKVPMGVAGIVGVGVASRLGLQVVGTAAGVYAVGVATSVYLSLG</sequence>
<dbReference type="EMBL" id="PKPP01001539">
    <property type="protein sequence ID" value="PWA81872.1"/>
    <property type="molecule type" value="Genomic_DNA"/>
</dbReference>
<accession>A0A2U1P7Z7</accession>
<evidence type="ECO:0000313" key="2">
    <source>
        <dbReference type="Proteomes" id="UP000245207"/>
    </source>
</evidence>
<evidence type="ECO:0000313" key="1">
    <source>
        <dbReference type="EMBL" id="PWA81872.1"/>
    </source>
</evidence>
<organism evidence="1 2">
    <name type="scientific">Artemisia annua</name>
    <name type="common">Sweet wormwood</name>
    <dbReference type="NCBI Taxonomy" id="35608"/>
    <lineage>
        <taxon>Eukaryota</taxon>
        <taxon>Viridiplantae</taxon>
        <taxon>Streptophyta</taxon>
        <taxon>Embryophyta</taxon>
        <taxon>Tracheophyta</taxon>
        <taxon>Spermatophyta</taxon>
        <taxon>Magnoliopsida</taxon>
        <taxon>eudicotyledons</taxon>
        <taxon>Gunneridae</taxon>
        <taxon>Pentapetalae</taxon>
        <taxon>asterids</taxon>
        <taxon>campanulids</taxon>
        <taxon>Asterales</taxon>
        <taxon>Asteraceae</taxon>
        <taxon>Asteroideae</taxon>
        <taxon>Anthemideae</taxon>
        <taxon>Artemisiinae</taxon>
        <taxon>Artemisia</taxon>
    </lineage>
</organism>
<dbReference type="STRING" id="35608.A0A2U1P7Z7"/>
<name>A0A2U1P7Z7_ARTAN</name>
<gene>
    <name evidence="1" type="ORF">CTI12_AA182270</name>
</gene>
<comment type="caution">
    <text evidence="1">The sequence shown here is derived from an EMBL/GenBank/DDBJ whole genome shotgun (WGS) entry which is preliminary data.</text>
</comment>